<evidence type="ECO:0000256" key="7">
    <source>
        <dbReference type="ARBA" id="ARBA00031448"/>
    </source>
</evidence>
<evidence type="ECO:0000256" key="5">
    <source>
        <dbReference type="ARBA" id="ARBA00022801"/>
    </source>
</evidence>
<dbReference type="RefSeq" id="WP_169902722.1">
    <property type="nucleotide sequence ID" value="NZ_JAAQXE010000004.1"/>
</dbReference>
<dbReference type="InterPro" id="IPR036962">
    <property type="entry name" value="Glyco_hydro_3_N_sf"/>
</dbReference>
<dbReference type="SUPFAM" id="SSF52279">
    <property type="entry name" value="Beta-D-glucan exohydrolase, C-terminal domain"/>
    <property type="match status" value="1"/>
</dbReference>
<dbReference type="InterPro" id="IPR001764">
    <property type="entry name" value="Glyco_hydro_3_N"/>
</dbReference>
<gene>
    <name evidence="13" type="primary">bglX</name>
    <name evidence="13" type="ORF">YA0853_20630</name>
</gene>
<feature type="signal peptide" evidence="11">
    <location>
        <begin position="1"/>
        <end position="22"/>
    </location>
</feature>
<dbReference type="Gene3D" id="3.20.20.300">
    <property type="entry name" value="Glycoside hydrolase, family 3, N-terminal domain"/>
    <property type="match status" value="1"/>
</dbReference>
<keyword evidence="5 10" id="KW-0378">Hydrolase</keyword>
<evidence type="ECO:0000256" key="10">
    <source>
        <dbReference type="RuleBase" id="RU361161"/>
    </source>
</evidence>
<dbReference type="EC" id="3.2.1.21" evidence="3"/>
<evidence type="ECO:0000256" key="9">
    <source>
        <dbReference type="ARBA" id="ARBA00032594"/>
    </source>
</evidence>
<dbReference type="AlphaFoldDB" id="A0A8I1E762"/>
<evidence type="ECO:0000313" key="14">
    <source>
        <dbReference type="Proteomes" id="UP000645865"/>
    </source>
</evidence>
<comment type="caution">
    <text evidence="13">The sequence shown here is derived from an EMBL/GenBank/DDBJ whole genome shotgun (WGS) entry which is preliminary data.</text>
</comment>
<sequence length="749" mass="80905">MKLYRQLALLYLALSISVGVQAIEQDPVEDLLRQMTLEEKIDQLSQLGVQITPTGPVINNGQLPPASINTVGSVLGAYGAEQTRQLQEQAVTQSRLHIPLLFAYDVIHGFRTIFPVPLAEAAAWDTDLAYRTARAAAIEATASGVHWTFAPMVDIARDPRWGRVVEGAGEDPFLGAAMAEAKVRGFHGAGPSDNSSMLTTAKHFVTYGAAEGGRDYNGADLSERTLREVYLPPFRAAVAAGVDGIMPSFNELAGTPLHSHKALLTGVLRDEWRFDGLIVSDYNAIWELNQHGIIAVPADAARLAFTAGVDIEMASQTYRQYLPSLVRAGQVSLATVDEAVRRVLKAKQRLGLFADPYRYSDEARQRANLLTPQHRALAREAAQKSIVLLKNTDALLPLPKSLRKVLVVGSLATDADSTLGPWSGVGLAADSITVLQGIRSAVDPDTEVTYLPGTAPNSEQIEDLRSIRQAARSAQVVVAVLGESANQSGEARSRTHLGLPGAQDALLRELLATGKPVVIVLMNGRPLVLSDTVAQAPALLETWFLGSETGHAVADILFGDVNPSGKLPITFARNVGQIPLYYAYKNTGRPPSGEGLYTSTYIDSPWSALYPFGFGLSYTTFSYATPHLSADRIASTDTLTVQVNVTNTGQRAGDEIVQLYLRDDVASVTRPVRQLRGFRKVHLEPGETRTVSFTLDAQDFALLDEHWRTMVEAGRFSVFVGADSTTDNQARFEVTDSRVLSGAGPSGRP</sequence>
<accession>A0A8I1E762</accession>
<dbReference type="InterPro" id="IPR051915">
    <property type="entry name" value="Cellulose_Degrad_GH3"/>
</dbReference>
<dbReference type="FunFam" id="2.60.40.10:FF:000495">
    <property type="entry name" value="Periplasmic beta-glucosidase"/>
    <property type="match status" value="1"/>
</dbReference>
<dbReference type="InterPro" id="IPR017853">
    <property type="entry name" value="GH"/>
</dbReference>
<dbReference type="NCBIfam" id="NF011678">
    <property type="entry name" value="PRK15098.1"/>
    <property type="match status" value="1"/>
</dbReference>
<dbReference type="InterPro" id="IPR036881">
    <property type="entry name" value="Glyco_hydro_3_C_sf"/>
</dbReference>
<keyword evidence="4 11" id="KW-0732">Signal</keyword>
<comment type="similarity">
    <text evidence="2 10">Belongs to the glycosyl hydrolase 3 family.</text>
</comment>
<dbReference type="InterPro" id="IPR002772">
    <property type="entry name" value="Glyco_hydro_3_C"/>
</dbReference>
<dbReference type="PANTHER" id="PTHR30620">
    <property type="entry name" value="PERIPLASMIC BETA-GLUCOSIDASE-RELATED"/>
    <property type="match status" value="1"/>
</dbReference>
<dbReference type="EMBL" id="JAEILH010000031">
    <property type="protein sequence ID" value="MBI6626064.1"/>
    <property type="molecule type" value="Genomic_DNA"/>
</dbReference>
<evidence type="ECO:0000256" key="2">
    <source>
        <dbReference type="ARBA" id="ARBA00005336"/>
    </source>
</evidence>
<evidence type="ECO:0000313" key="13">
    <source>
        <dbReference type="EMBL" id="MBI6626064.1"/>
    </source>
</evidence>
<dbReference type="Pfam" id="PF01915">
    <property type="entry name" value="Glyco_hydro_3_C"/>
    <property type="match status" value="1"/>
</dbReference>
<evidence type="ECO:0000256" key="6">
    <source>
        <dbReference type="ARBA" id="ARBA00023295"/>
    </source>
</evidence>
<dbReference type="Pfam" id="PF14310">
    <property type="entry name" value="Fn3-like"/>
    <property type="match status" value="1"/>
</dbReference>
<evidence type="ECO:0000256" key="4">
    <source>
        <dbReference type="ARBA" id="ARBA00022729"/>
    </source>
</evidence>
<dbReference type="SUPFAM" id="SSF51445">
    <property type="entry name" value="(Trans)glycosidases"/>
    <property type="match status" value="1"/>
</dbReference>
<feature type="chain" id="PRO_5034064591" description="beta-glucosidase" evidence="11">
    <location>
        <begin position="23"/>
        <end position="749"/>
    </location>
</feature>
<dbReference type="Proteomes" id="UP000645865">
    <property type="component" value="Unassembled WGS sequence"/>
</dbReference>
<dbReference type="GO" id="GO:0008422">
    <property type="term" value="F:beta-glucosidase activity"/>
    <property type="evidence" value="ECO:0007669"/>
    <property type="project" value="UniProtKB-EC"/>
</dbReference>
<evidence type="ECO:0000256" key="8">
    <source>
        <dbReference type="ARBA" id="ARBA00032194"/>
    </source>
</evidence>
<protein>
    <recommendedName>
        <fullName evidence="3">beta-glucosidase</fullName>
        <ecNumber evidence="3">3.2.1.21</ecNumber>
    </recommendedName>
    <alternativeName>
        <fullName evidence="9">Beta-D-glucoside glucohydrolase</fullName>
    </alternativeName>
    <alternativeName>
        <fullName evidence="7">Cellobiase</fullName>
    </alternativeName>
    <alternativeName>
        <fullName evidence="8">Gentiobiase</fullName>
    </alternativeName>
</protein>
<dbReference type="InterPro" id="IPR026891">
    <property type="entry name" value="Fn3-like"/>
</dbReference>
<dbReference type="PRINTS" id="PR00133">
    <property type="entry name" value="GLHYDRLASE3"/>
</dbReference>
<dbReference type="GO" id="GO:0009251">
    <property type="term" value="P:glucan catabolic process"/>
    <property type="evidence" value="ECO:0007669"/>
    <property type="project" value="TreeGrafter"/>
</dbReference>
<name>A0A8I1E762_9PSED</name>
<dbReference type="InterPro" id="IPR013783">
    <property type="entry name" value="Ig-like_fold"/>
</dbReference>
<feature type="domain" description="Fibronectin type III-like" evidence="12">
    <location>
        <begin position="655"/>
        <end position="724"/>
    </location>
</feature>
<evidence type="ECO:0000259" key="12">
    <source>
        <dbReference type="SMART" id="SM01217"/>
    </source>
</evidence>
<evidence type="ECO:0000256" key="11">
    <source>
        <dbReference type="SAM" id="SignalP"/>
    </source>
</evidence>
<dbReference type="SMART" id="SM01217">
    <property type="entry name" value="Fn3_like"/>
    <property type="match status" value="1"/>
</dbReference>
<reference evidence="13" key="1">
    <citation type="submission" date="2020-12" db="EMBL/GenBank/DDBJ databases">
        <title>Comparative genomic insights into the epidemiology and virulence of plant pathogenic Pseudomonads from Turkey.</title>
        <authorList>
            <person name="Dillon M."/>
            <person name="Ruiz-Bedoya T."/>
            <person name="Bendalovic-Torma C."/>
            <person name="Guttman K.M."/>
            <person name="Kwak H."/>
            <person name="Middleton M.A."/>
            <person name="Wang P.W."/>
            <person name="Horuz S."/>
            <person name="Aysan Y."/>
            <person name="Guttman D.S."/>
        </authorList>
    </citation>
    <scope>NUCLEOTIDE SEQUENCE</scope>
    <source>
        <strain evidence="13">S5_IA_3a</strain>
    </source>
</reference>
<dbReference type="PANTHER" id="PTHR30620:SF16">
    <property type="entry name" value="LYSOSOMAL BETA GLUCOSIDASE"/>
    <property type="match status" value="1"/>
</dbReference>
<dbReference type="InterPro" id="IPR019800">
    <property type="entry name" value="Glyco_hydro_3_AS"/>
</dbReference>
<keyword evidence="6 10" id="KW-0326">Glycosidase</keyword>
<dbReference type="Pfam" id="PF00933">
    <property type="entry name" value="Glyco_hydro_3"/>
    <property type="match status" value="1"/>
</dbReference>
<evidence type="ECO:0000256" key="1">
    <source>
        <dbReference type="ARBA" id="ARBA00000448"/>
    </source>
</evidence>
<dbReference type="FunFam" id="3.20.20.300:FF:000005">
    <property type="entry name" value="Periplasmic beta-glucosidase"/>
    <property type="match status" value="1"/>
</dbReference>
<dbReference type="Gene3D" id="3.40.50.1700">
    <property type="entry name" value="Glycoside hydrolase family 3 C-terminal domain"/>
    <property type="match status" value="1"/>
</dbReference>
<proteinExistence type="inferred from homology"/>
<organism evidence="13 14">
    <name type="scientific">Pseudomonas rhodesiae</name>
    <dbReference type="NCBI Taxonomy" id="76760"/>
    <lineage>
        <taxon>Bacteria</taxon>
        <taxon>Pseudomonadati</taxon>
        <taxon>Pseudomonadota</taxon>
        <taxon>Gammaproteobacteria</taxon>
        <taxon>Pseudomonadales</taxon>
        <taxon>Pseudomonadaceae</taxon>
        <taxon>Pseudomonas</taxon>
    </lineage>
</organism>
<dbReference type="Gene3D" id="2.60.40.10">
    <property type="entry name" value="Immunoglobulins"/>
    <property type="match status" value="1"/>
</dbReference>
<dbReference type="PROSITE" id="PS00775">
    <property type="entry name" value="GLYCOSYL_HYDROL_F3"/>
    <property type="match status" value="1"/>
</dbReference>
<evidence type="ECO:0000256" key="3">
    <source>
        <dbReference type="ARBA" id="ARBA00012744"/>
    </source>
</evidence>
<comment type="catalytic activity">
    <reaction evidence="1">
        <text>Hydrolysis of terminal, non-reducing beta-D-glucosyl residues with release of beta-D-glucose.</text>
        <dbReference type="EC" id="3.2.1.21"/>
    </reaction>
</comment>